<dbReference type="EMBL" id="BAABGA010000050">
    <property type="protein sequence ID" value="GAA4460649.1"/>
    <property type="molecule type" value="Genomic_DNA"/>
</dbReference>
<accession>A0ABP8N586</accession>
<dbReference type="PROSITE" id="PS51257">
    <property type="entry name" value="PROKAR_LIPOPROTEIN"/>
    <property type="match status" value="1"/>
</dbReference>
<protein>
    <submittedName>
        <fullName evidence="1">Uncharacterized protein</fullName>
    </submittedName>
</protein>
<dbReference type="Proteomes" id="UP001500840">
    <property type="component" value="Unassembled WGS sequence"/>
</dbReference>
<comment type="caution">
    <text evidence="1">The sequence shown here is derived from an EMBL/GenBank/DDBJ whole genome shotgun (WGS) entry which is preliminary data.</text>
</comment>
<evidence type="ECO:0000313" key="1">
    <source>
        <dbReference type="EMBL" id="GAA4460649.1"/>
    </source>
</evidence>
<keyword evidence="2" id="KW-1185">Reference proteome</keyword>
<evidence type="ECO:0000313" key="2">
    <source>
        <dbReference type="Proteomes" id="UP001500840"/>
    </source>
</evidence>
<organism evidence="1 2">
    <name type="scientific">Novipirellula rosea</name>
    <dbReference type="NCBI Taxonomy" id="1031540"/>
    <lineage>
        <taxon>Bacteria</taxon>
        <taxon>Pseudomonadati</taxon>
        <taxon>Planctomycetota</taxon>
        <taxon>Planctomycetia</taxon>
        <taxon>Pirellulales</taxon>
        <taxon>Pirellulaceae</taxon>
        <taxon>Novipirellula</taxon>
    </lineage>
</organism>
<reference evidence="2" key="1">
    <citation type="journal article" date="2019" name="Int. J. Syst. Evol. Microbiol.">
        <title>The Global Catalogue of Microorganisms (GCM) 10K type strain sequencing project: providing services to taxonomists for standard genome sequencing and annotation.</title>
        <authorList>
            <consortium name="The Broad Institute Genomics Platform"/>
            <consortium name="The Broad Institute Genome Sequencing Center for Infectious Disease"/>
            <person name="Wu L."/>
            <person name="Ma J."/>
        </authorList>
    </citation>
    <scope>NUCLEOTIDE SEQUENCE [LARGE SCALE GENOMIC DNA]</scope>
    <source>
        <strain evidence="2">JCM 17759</strain>
    </source>
</reference>
<dbReference type="RefSeq" id="WP_339942527.1">
    <property type="nucleotide sequence ID" value="NZ_BAABGA010000050.1"/>
</dbReference>
<gene>
    <name evidence="1" type="ORF">GCM10023156_41830</name>
</gene>
<name>A0ABP8N586_9BACT</name>
<proteinExistence type="predicted"/>
<sequence>MNSFLRSMRSLFAIATLFVGFAIVGCDNKETLLDVETPDGGVEVERSLDTGEITVDVDE</sequence>